<sequence length="114" mass="12953">MGKIDNPSVVGFSNFVWNTQTNYLLAKKIKEKYPNCIVVFGGQGTPKLDRIFNFFIEHPYIDIAVHGEGEITFKEILLENLKEPPDFKNVLGCSVRESNLSAHTTLSRPRIKDI</sequence>
<evidence type="ECO:0000256" key="5">
    <source>
        <dbReference type="ARBA" id="ARBA00023014"/>
    </source>
</evidence>
<dbReference type="GO" id="GO:0046872">
    <property type="term" value="F:metal ion binding"/>
    <property type="evidence" value="ECO:0007669"/>
    <property type="project" value="UniProtKB-KW"/>
</dbReference>
<keyword evidence="2" id="KW-0949">S-adenosyl-L-methionine</keyword>
<keyword evidence="4" id="KW-0408">Iron</keyword>
<accession>A0A382XJ46</accession>
<organism evidence="7">
    <name type="scientific">marine metagenome</name>
    <dbReference type="NCBI Taxonomy" id="408172"/>
    <lineage>
        <taxon>unclassified sequences</taxon>
        <taxon>metagenomes</taxon>
        <taxon>ecological metagenomes</taxon>
    </lineage>
</organism>
<gene>
    <name evidence="7" type="ORF">METZ01_LOCUS423837</name>
</gene>
<dbReference type="PANTHER" id="PTHR43409:SF16">
    <property type="entry name" value="SLR0320 PROTEIN"/>
    <property type="match status" value="1"/>
</dbReference>
<evidence type="ECO:0000256" key="4">
    <source>
        <dbReference type="ARBA" id="ARBA00023004"/>
    </source>
</evidence>
<proteinExistence type="predicted"/>
<reference evidence="7" key="1">
    <citation type="submission" date="2018-05" db="EMBL/GenBank/DDBJ databases">
        <authorList>
            <person name="Lanie J.A."/>
            <person name="Ng W.-L."/>
            <person name="Kazmierczak K.M."/>
            <person name="Andrzejewski T.M."/>
            <person name="Davidsen T.M."/>
            <person name="Wayne K.J."/>
            <person name="Tettelin H."/>
            <person name="Glass J.I."/>
            <person name="Rusch D."/>
            <person name="Podicherti R."/>
            <person name="Tsui H.-C.T."/>
            <person name="Winkler M.E."/>
        </authorList>
    </citation>
    <scope>NUCLEOTIDE SEQUENCE</scope>
</reference>
<dbReference type="PANTHER" id="PTHR43409">
    <property type="entry name" value="ANAEROBIC MAGNESIUM-PROTOPORPHYRIN IX MONOMETHYL ESTER CYCLASE-RELATED"/>
    <property type="match status" value="1"/>
</dbReference>
<comment type="cofactor">
    <cofactor evidence="1">
        <name>[4Fe-4S] cluster</name>
        <dbReference type="ChEBI" id="CHEBI:49883"/>
    </cofactor>
</comment>
<evidence type="ECO:0000259" key="6">
    <source>
        <dbReference type="PROSITE" id="PS51332"/>
    </source>
</evidence>
<dbReference type="EMBL" id="UINC01168121">
    <property type="protein sequence ID" value="SVD70983.1"/>
    <property type="molecule type" value="Genomic_DNA"/>
</dbReference>
<dbReference type="Gene3D" id="3.40.50.280">
    <property type="entry name" value="Cobalamin-binding domain"/>
    <property type="match status" value="1"/>
</dbReference>
<dbReference type="AlphaFoldDB" id="A0A382XJ46"/>
<dbReference type="InterPro" id="IPR006158">
    <property type="entry name" value="Cobalamin-bd"/>
</dbReference>
<name>A0A382XJ46_9ZZZZ</name>
<dbReference type="PROSITE" id="PS51332">
    <property type="entry name" value="B12_BINDING"/>
    <property type="match status" value="1"/>
</dbReference>
<dbReference type="InterPro" id="IPR051198">
    <property type="entry name" value="BchE-like"/>
</dbReference>
<protein>
    <recommendedName>
        <fullName evidence="6">B12-binding domain-containing protein</fullName>
    </recommendedName>
</protein>
<evidence type="ECO:0000256" key="1">
    <source>
        <dbReference type="ARBA" id="ARBA00001966"/>
    </source>
</evidence>
<feature type="non-terminal residue" evidence="7">
    <location>
        <position position="114"/>
    </location>
</feature>
<evidence type="ECO:0000256" key="2">
    <source>
        <dbReference type="ARBA" id="ARBA00022691"/>
    </source>
</evidence>
<dbReference type="GO" id="GO:0051536">
    <property type="term" value="F:iron-sulfur cluster binding"/>
    <property type="evidence" value="ECO:0007669"/>
    <property type="project" value="UniProtKB-KW"/>
</dbReference>
<keyword evidence="5" id="KW-0411">Iron-sulfur</keyword>
<feature type="domain" description="B12-binding" evidence="6">
    <location>
        <begin position="1"/>
        <end position="87"/>
    </location>
</feature>
<evidence type="ECO:0000256" key="3">
    <source>
        <dbReference type="ARBA" id="ARBA00022723"/>
    </source>
</evidence>
<dbReference type="GO" id="GO:0031419">
    <property type="term" value="F:cobalamin binding"/>
    <property type="evidence" value="ECO:0007669"/>
    <property type="project" value="InterPro"/>
</dbReference>
<evidence type="ECO:0000313" key="7">
    <source>
        <dbReference type="EMBL" id="SVD70983.1"/>
    </source>
</evidence>
<dbReference type="GO" id="GO:0005829">
    <property type="term" value="C:cytosol"/>
    <property type="evidence" value="ECO:0007669"/>
    <property type="project" value="TreeGrafter"/>
</dbReference>
<keyword evidence="3" id="KW-0479">Metal-binding</keyword>